<dbReference type="GO" id="GO:0000455">
    <property type="term" value="P:enzyme-directed rRNA pseudouridine synthesis"/>
    <property type="evidence" value="ECO:0007669"/>
    <property type="project" value="TreeGrafter"/>
</dbReference>
<dbReference type="SUPFAM" id="SSF55120">
    <property type="entry name" value="Pseudouridine synthase"/>
    <property type="match status" value="1"/>
</dbReference>
<name>A0A1U7NI14_9FIRM</name>
<dbReference type="Pfam" id="PF00849">
    <property type="entry name" value="PseudoU_synth_2"/>
    <property type="match status" value="1"/>
</dbReference>
<gene>
    <name evidence="6" type="ORF">BO222_02645</name>
</gene>
<reference evidence="6 7" key="1">
    <citation type="submission" date="2016-11" db="EMBL/GenBank/DDBJ databases">
        <title>Description of two novel members of the family Erysipelotrichaceae: Ileibacterium lipovorans gen. nov., sp. nov. and Dubosiella newyorkensis, gen. nov., sp. nov.</title>
        <authorList>
            <person name="Cox L.M."/>
            <person name="Sohn J."/>
            <person name="Tyrrell K.L."/>
            <person name="Citron D.M."/>
            <person name="Lawson P.A."/>
            <person name="Patel N.B."/>
            <person name="Iizumi T."/>
            <person name="Perez-Perez G.I."/>
            <person name="Goldstein E.J."/>
            <person name="Blaser M.J."/>
        </authorList>
    </citation>
    <scope>NUCLEOTIDE SEQUENCE [LARGE SCALE GENOMIC DNA]</scope>
    <source>
        <strain evidence="6 7">NYU-BL-A3</strain>
    </source>
</reference>
<dbReference type="EMBL" id="MPJW01000075">
    <property type="protein sequence ID" value="OLU41778.1"/>
    <property type="molecule type" value="Genomic_DNA"/>
</dbReference>
<dbReference type="PANTHER" id="PTHR21600:SF44">
    <property type="entry name" value="RIBOSOMAL LARGE SUBUNIT PSEUDOURIDINE SYNTHASE D"/>
    <property type="match status" value="1"/>
</dbReference>
<dbReference type="PANTHER" id="PTHR21600">
    <property type="entry name" value="MITOCHONDRIAL RNA PSEUDOURIDINE SYNTHASE"/>
    <property type="match status" value="1"/>
</dbReference>
<dbReference type="Proteomes" id="UP000186341">
    <property type="component" value="Unassembled WGS sequence"/>
</dbReference>
<organism evidence="6 7">
    <name type="scientific">Ileibacterium valens</name>
    <dbReference type="NCBI Taxonomy" id="1862668"/>
    <lineage>
        <taxon>Bacteria</taxon>
        <taxon>Bacillati</taxon>
        <taxon>Bacillota</taxon>
        <taxon>Erysipelotrichia</taxon>
        <taxon>Erysipelotrichales</taxon>
        <taxon>Erysipelotrichaceae</taxon>
        <taxon>Ileibacterium</taxon>
    </lineage>
</organism>
<dbReference type="OrthoDB" id="9807829at2"/>
<evidence type="ECO:0000256" key="3">
    <source>
        <dbReference type="ARBA" id="ARBA00031870"/>
    </source>
</evidence>
<dbReference type="Gene3D" id="3.30.2350.10">
    <property type="entry name" value="Pseudouridine synthase"/>
    <property type="match status" value="1"/>
</dbReference>
<feature type="domain" description="Pseudouridine synthase RsuA/RluA-like" evidence="5">
    <location>
        <begin position="93"/>
        <end position="240"/>
    </location>
</feature>
<dbReference type="GO" id="GO:0140098">
    <property type="term" value="F:catalytic activity, acting on RNA"/>
    <property type="evidence" value="ECO:0007669"/>
    <property type="project" value="UniProtKB-ARBA"/>
</dbReference>
<dbReference type="GO" id="GO:0003723">
    <property type="term" value="F:RNA binding"/>
    <property type="evidence" value="ECO:0007669"/>
    <property type="project" value="InterPro"/>
</dbReference>
<dbReference type="InterPro" id="IPR050188">
    <property type="entry name" value="RluA_PseudoU_synthase"/>
</dbReference>
<evidence type="ECO:0000256" key="4">
    <source>
        <dbReference type="ARBA" id="ARBA00033164"/>
    </source>
</evidence>
<dbReference type="GO" id="GO:0009982">
    <property type="term" value="F:pseudouridine synthase activity"/>
    <property type="evidence" value="ECO:0007669"/>
    <property type="project" value="InterPro"/>
</dbReference>
<proteinExistence type="inferred from homology"/>
<dbReference type="GeneID" id="82202133"/>
<evidence type="ECO:0000256" key="2">
    <source>
        <dbReference type="ARBA" id="ARBA00010876"/>
    </source>
</evidence>
<dbReference type="RefSeq" id="WP_075818149.1">
    <property type="nucleotide sequence ID" value="NZ_CAPNHH010000127.1"/>
</dbReference>
<protein>
    <recommendedName>
        <fullName evidence="3">RNA pseudouridylate synthase</fullName>
    </recommendedName>
    <alternativeName>
        <fullName evidence="4">RNA-uridine isomerase</fullName>
    </alternativeName>
</protein>
<evidence type="ECO:0000313" key="7">
    <source>
        <dbReference type="Proteomes" id="UP000186341"/>
    </source>
</evidence>
<dbReference type="CDD" id="cd02869">
    <property type="entry name" value="PseudoU_synth_RluA_like"/>
    <property type="match status" value="1"/>
</dbReference>
<comment type="catalytic activity">
    <reaction evidence="1">
        <text>a uridine in RNA = a pseudouridine in RNA</text>
        <dbReference type="Rhea" id="RHEA:48348"/>
        <dbReference type="Rhea" id="RHEA-COMP:12068"/>
        <dbReference type="Rhea" id="RHEA-COMP:12069"/>
        <dbReference type="ChEBI" id="CHEBI:65314"/>
        <dbReference type="ChEBI" id="CHEBI:65315"/>
    </reaction>
</comment>
<comment type="similarity">
    <text evidence="2">Belongs to the pseudouridine synthase RluA family.</text>
</comment>
<evidence type="ECO:0000313" key="6">
    <source>
        <dbReference type="EMBL" id="OLU41778.1"/>
    </source>
</evidence>
<evidence type="ECO:0000256" key="1">
    <source>
        <dbReference type="ARBA" id="ARBA00000073"/>
    </source>
</evidence>
<accession>A0A1U7NI14</accession>
<sequence>MNLQITLLNNGDLQVRVPEATTLESLIEQMEISKEKKKHLQILKGSNVITNPETEILPADRITLHLDDSFNMNDETPMFFGAVPVVYEDDWCLVANKKPFLLVHGDGNQDDSLNARVNSYLASNGWPFVAQPVNRIDYEASGLVLFAKHPLAQNALAKQFEDGEVNKEYLAVIDGRVENREIDINNPIARNRHEADKMMVYKKGKPAHTHISRLKLFNDKSLVKAKISTGRKHQIRVHLANLGYPIMNDPLYGVVRNNKGLMLQAYRLGFKQPFTNESVEIELPMDTRFKWFDPELAKEA</sequence>
<dbReference type="AlphaFoldDB" id="A0A1U7NI14"/>
<keyword evidence="7" id="KW-1185">Reference proteome</keyword>
<comment type="caution">
    <text evidence="6">The sequence shown here is derived from an EMBL/GenBank/DDBJ whole genome shotgun (WGS) entry which is preliminary data.</text>
</comment>
<dbReference type="InterPro" id="IPR006145">
    <property type="entry name" value="PsdUridine_synth_RsuA/RluA"/>
</dbReference>
<evidence type="ECO:0000259" key="5">
    <source>
        <dbReference type="Pfam" id="PF00849"/>
    </source>
</evidence>
<dbReference type="InterPro" id="IPR020103">
    <property type="entry name" value="PsdUridine_synth_cat_dom_sf"/>
</dbReference>